<keyword evidence="3" id="KW-0808">Transferase</keyword>
<dbReference type="GO" id="GO:0016779">
    <property type="term" value="F:nucleotidyltransferase activity"/>
    <property type="evidence" value="ECO:0007669"/>
    <property type="project" value="UniProtKB-KW"/>
</dbReference>
<accession>A0A0B7H4Q3</accession>
<gene>
    <name evidence="10" type="ORF">CCAN12_430019</name>
</gene>
<dbReference type="InterPro" id="IPR043519">
    <property type="entry name" value="NT_sf"/>
</dbReference>
<keyword evidence="6" id="KW-0547">Nucleotide-binding</keyword>
<dbReference type="Proteomes" id="UP000044026">
    <property type="component" value="Unassembled WGS sequence"/>
</dbReference>
<dbReference type="GeneID" id="69579779"/>
<name>A0A0B7H4Q3_9FLAO</name>
<keyword evidence="2" id="KW-1277">Toxin-antitoxin system</keyword>
<keyword evidence="5" id="KW-0479">Metal-binding</keyword>
<evidence type="ECO:0000256" key="7">
    <source>
        <dbReference type="ARBA" id="ARBA00022840"/>
    </source>
</evidence>
<reference evidence="10 11" key="1">
    <citation type="submission" date="2015-01" db="EMBL/GenBank/DDBJ databases">
        <authorList>
            <person name="Xiang T."/>
            <person name="Song Y."/>
            <person name="Huang L."/>
            <person name="Wang B."/>
            <person name="Wu P."/>
        </authorList>
    </citation>
    <scope>NUCLEOTIDE SEQUENCE [LARGE SCALE GENOMIC DNA]</scope>
    <source>
        <strain evidence="10 11">Cc12</strain>
    </source>
</reference>
<protein>
    <submittedName>
        <fullName evidence="10">Uncharacterized protein</fullName>
    </submittedName>
</protein>
<dbReference type="AlphaFoldDB" id="A0A0B7H4Q3"/>
<keyword evidence="7" id="KW-0067">ATP-binding</keyword>
<organism evidence="10 11">
    <name type="scientific">Capnocytophaga canimorsus</name>
    <dbReference type="NCBI Taxonomy" id="28188"/>
    <lineage>
        <taxon>Bacteria</taxon>
        <taxon>Pseudomonadati</taxon>
        <taxon>Bacteroidota</taxon>
        <taxon>Flavobacteriia</taxon>
        <taxon>Flavobacteriales</taxon>
        <taxon>Flavobacteriaceae</taxon>
        <taxon>Capnocytophaga</taxon>
    </lineage>
</organism>
<evidence type="ECO:0000313" key="11">
    <source>
        <dbReference type="Proteomes" id="UP000044026"/>
    </source>
</evidence>
<evidence type="ECO:0000256" key="9">
    <source>
        <dbReference type="ARBA" id="ARBA00038276"/>
    </source>
</evidence>
<dbReference type="SUPFAM" id="SSF81301">
    <property type="entry name" value="Nucleotidyltransferase"/>
    <property type="match status" value="1"/>
</dbReference>
<evidence type="ECO:0000256" key="2">
    <source>
        <dbReference type="ARBA" id="ARBA00022649"/>
    </source>
</evidence>
<evidence type="ECO:0000313" key="10">
    <source>
        <dbReference type="EMBL" id="CEN33514.1"/>
    </source>
</evidence>
<dbReference type="RefSeq" id="WP_041998997.1">
    <property type="nucleotide sequence ID" value="NZ_CP022382.1"/>
</dbReference>
<sequence>MKEIQKHQEDIVAACKRYKVSSLYAFGSVTREYFSKQSSDIDLLVVFQPIDLLDYADNYFDLLFVLQGIFNRKVDLVTEKSLKNPYFIEEINKTKQLIYAEAS</sequence>
<evidence type="ECO:0000256" key="8">
    <source>
        <dbReference type="ARBA" id="ARBA00022842"/>
    </source>
</evidence>
<evidence type="ECO:0000256" key="3">
    <source>
        <dbReference type="ARBA" id="ARBA00022679"/>
    </source>
</evidence>
<comment type="similarity">
    <text evidence="9">Belongs to the MntA antitoxin family.</text>
</comment>
<dbReference type="GO" id="GO:0046872">
    <property type="term" value="F:metal ion binding"/>
    <property type="evidence" value="ECO:0007669"/>
    <property type="project" value="UniProtKB-KW"/>
</dbReference>
<dbReference type="GO" id="GO:0005524">
    <property type="term" value="F:ATP binding"/>
    <property type="evidence" value="ECO:0007669"/>
    <property type="project" value="UniProtKB-KW"/>
</dbReference>
<evidence type="ECO:0000256" key="5">
    <source>
        <dbReference type="ARBA" id="ARBA00022723"/>
    </source>
</evidence>
<evidence type="ECO:0000256" key="4">
    <source>
        <dbReference type="ARBA" id="ARBA00022695"/>
    </source>
</evidence>
<dbReference type="PANTHER" id="PTHR33571:SF12">
    <property type="entry name" value="BSL3053 PROTEIN"/>
    <property type="match status" value="1"/>
</dbReference>
<dbReference type="EMBL" id="CDOE01000038">
    <property type="protein sequence ID" value="CEN33514.1"/>
    <property type="molecule type" value="Genomic_DNA"/>
</dbReference>
<dbReference type="InterPro" id="IPR052038">
    <property type="entry name" value="Type-VII_TA_antitoxin"/>
</dbReference>
<dbReference type="CDD" id="cd05403">
    <property type="entry name" value="NT_KNTase_like"/>
    <property type="match status" value="1"/>
</dbReference>
<comment type="cofactor">
    <cofactor evidence="1">
        <name>Mg(2+)</name>
        <dbReference type="ChEBI" id="CHEBI:18420"/>
    </cofactor>
</comment>
<evidence type="ECO:0000256" key="6">
    <source>
        <dbReference type="ARBA" id="ARBA00022741"/>
    </source>
</evidence>
<dbReference type="Gene3D" id="3.30.460.10">
    <property type="entry name" value="Beta Polymerase, domain 2"/>
    <property type="match status" value="1"/>
</dbReference>
<dbReference type="Pfam" id="PF01909">
    <property type="entry name" value="NTP_transf_2"/>
    <property type="match status" value="1"/>
</dbReference>
<keyword evidence="4" id="KW-0548">Nucleotidyltransferase</keyword>
<dbReference type="InterPro" id="IPR002934">
    <property type="entry name" value="Polymerase_NTP_transf_dom"/>
</dbReference>
<keyword evidence="8" id="KW-0460">Magnesium</keyword>
<dbReference type="PANTHER" id="PTHR33571">
    <property type="entry name" value="SSL8005 PROTEIN"/>
    <property type="match status" value="1"/>
</dbReference>
<evidence type="ECO:0000256" key="1">
    <source>
        <dbReference type="ARBA" id="ARBA00001946"/>
    </source>
</evidence>
<proteinExistence type="inferred from homology"/>